<organism evidence="1 2">
    <name type="scientific">candidate division WS6 bacterium GW2011_GWC1_33_20</name>
    <dbReference type="NCBI Taxonomy" id="1619089"/>
    <lineage>
        <taxon>Bacteria</taxon>
        <taxon>Candidatus Dojkabacteria</taxon>
    </lineage>
</organism>
<gene>
    <name evidence="1" type="ORF">UR34_C0010G0015</name>
</gene>
<sequence length="290" mass="34065">MKKCIFCNSTQEITKEHIFSKRFRKLNKIKVENLSHVSPKLPYKGFVAKKDINRIKLELKSQRNYSVYSLVNGSVCKKCNKDFLGKIDLDIENTLTILMGDENLNRNISKTEWQQFALWVYKTILTLVHPKTINFKKIIPKEVYEDFYFTRKIPDDIVISVAKLKDFVRFEGPLWEIGQDFILTFSPRSRIANNLQFEERYIINRGNLPISEDVLFLQQQLKGCFHIVLNLNGILVRIAYIPSTEIFKYNFQNKEIIINPIFIGVNEGKLIEYDSIVKFKNSLQLIYTGY</sequence>
<dbReference type="AlphaFoldDB" id="A0A0G0BYA0"/>
<dbReference type="EMBL" id="LBOV01000010">
    <property type="protein sequence ID" value="KKP43850.1"/>
    <property type="molecule type" value="Genomic_DNA"/>
</dbReference>
<dbReference type="Proteomes" id="UP000034302">
    <property type="component" value="Unassembled WGS sequence"/>
</dbReference>
<comment type="caution">
    <text evidence="1">The sequence shown here is derived from an EMBL/GenBank/DDBJ whole genome shotgun (WGS) entry which is preliminary data.</text>
</comment>
<accession>A0A0G0BYA0</accession>
<reference evidence="1 2" key="1">
    <citation type="journal article" date="2015" name="Nature">
        <title>rRNA introns, odd ribosomes, and small enigmatic genomes across a large radiation of phyla.</title>
        <authorList>
            <person name="Brown C.T."/>
            <person name="Hug L.A."/>
            <person name="Thomas B.C."/>
            <person name="Sharon I."/>
            <person name="Castelle C.J."/>
            <person name="Singh A."/>
            <person name="Wilkins M.J."/>
            <person name="Williams K.H."/>
            <person name="Banfield J.F."/>
        </authorList>
    </citation>
    <scope>NUCLEOTIDE SEQUENCE [LARGE SCALE GENOMIC DNA]</scope>
</reference>
<evidence type="ECO:0000313" key="1">
    <source>
        <dbReference type="EMBL" id="KKP43850.1"/>
    </source>
</evidence>
<evidence type="ECO:0000313" key="2">
    <source>
        <dbReference type="Proteomes" id="UP000034302"/>
    </source>
</evidence>
<protein>
    <submittedName>
        <fullName evidence="1">Uncharacterized protein</fullName>
    </submittedName>
</protein>
<proteinExistence type="predicted"/>
<name>A0A0G0BYA0_9BACT</name>